<dbReference type="SUPFAM" id="SSF53901">
    <property type="entry name" value="Thiolase-like"/>
    <property type="match status" value="1"/>
</dbReference>
<name>A0A832MLJ2_UNCEI</name>
<evidence type="ECO:0000259" key="2">
    <source>
        <dbReference type="SMART" id="SM00825"/>
    </source>
</evidence>
<dbReference type="InterPro" id="IPR014030">
    <property type="entry name" value="Ketoacyl_synth_N"/>
</dbReference>
<dbReference type="InterPro" id="IPR016039">
    <property type="entry name" value="Thiolase-like"/>
</dbReference>
<accession>A0A832MLJ2</accession>
<dbReference type="SMART" id="SM00825">
    <property type="entry name" value="PKS_KS"/>
    <property type="match status" value="1"/>
</dbReference>
<comment type="caution">
    <text evidence="3">The sequence shown here is derived from an EMBL/GenBank/DDBJ whole genome shotgun (WGS) entry which is preliminary data.</text>
</comment>
<reference evidence="3" key="1">
    <citation type="journal article" date="2020" name="mSystems">
        <title>Genome- and Community-Level Interaction Insights into Carbon Utilization and Element Cycling Functions of Hydrothermarchaeota in Hydrothermal Sediment.</title>
        <authorList>
            <person name="Zhou Z."/>
            <person name="Liu Y."/>
            <person name="Xu W."/>
            <person name="Pan J."/>
            <person name="Luo Z.H."/>
            <person name="Li M."/>
        </authorList>
    </citation>
    <scope>NUCLEOTIDE SEQUENCE [LARGE SCALE GENOMIC DNA]</scope>
    <source>
        <strain evidence="3">SpSt-381</strain>
    </source>
</reference>
<organism evidence="3">
    <name type="scientific">Eiseniibacteriota bacterium</name>
    <dbReference type="NCBI Taxonomy" id="2212470"/>
    <lineage>
        <taxon>Bacteria</taxon>
        <taxon>Candidatus Eiseniibacteriota</taxon>
    </lineage>
</organism>
<dbReference type="InterPro" id="IPR000794">
    <property type="entry name" value="Beta-ketoacyl_synthase"/>
</dbReference>
<proteinExistence type="predicted"/>
<dbReference type="GO" id="GO:0005829">
    <property type="term" value="C:cytosol"/>
    <property type="evidence" value="ECO:0007669"/>
    <property type="project" value="TreeGrafter"/>
</dbReference>
<gene>
    <name evidence="3" type="ORF">ENR23_10090</name>
</gene>
<keyword evidence="1" id="KW-0808">Transferase</keyword>
<sequence length="351" mass="35990">MSAAPAARPHITGVGLVTPAGPNALASCLALRAGISCFAELPHWVAGEEEDTAAPVQGAAIPAVLEVAPGTEPIVSHARRALREALDDAGLDARGRRVRLFLGHDARLDPTHLVAALGAELPGAERPALRPAGRAAALVALASALRALADGALDAAVVGGVDQWVSPARLAVLGALGRLRTGDRPDGVLPGEAAGFVVLEPRDAARARGARAYARVAGVGTALEPTAGTDEPCRGEALTAAMRDALRSAEPRGGRRRLPLCVSDFWGDHTGSIEIGLAHTRALPGCEGDFHHWHAADCIGDTGAAAGAVSLVWTALALRERWTDLPEALLWGVSDGPERAAALLLPPGEEA</sequence>
<dbReference type="GO" id="GO:0004315">
    <property type="term" value="F:3-oxoacyl-[acyl-carrier-protein] synthase activity"/>
    <property type="evidence" value="ECO:0007669"/>
    <property type="project" value="TreeGrafter"/>
</dbReference>
<evidence type="ECO:0000313" key="3">
    <source>
        <dbReference type="EMBL" id="HGZ43755.1"/>
    </source>
</evidence>
<dbReference type="EMBL" id="DSQF01000020">
    <property type="protein sequence ID" value="HGZ43755.1"/>
    <property type="molecule type" value="Genomic_DNA"/>
</dbReference>
<evidence type="ECO:0000256" key="1">
    <source>
        <dbReference type="ARBA" id="ARBA00022679"/>
    </source>
</evidence>
<dbReference type="Gene3D" id="3.40.47.10">
    <property type="match status" value="2"/>
</dbReference>
<dbReference type="InterPro" id="IPR020841">
    <property type="entry name" value="PKS_Beta-ketoAc_synthase_dom"/>
</dbReference>
<dbReference type="AlphaFoldDB" id="A0A832MLJ2"/>
<protein>
    <recommendedName>
        <fullName evidence="2">Ketosynthase family 3 (KS3) domain-containing protein</fullName>
    </recommendedName>
</protein>
<feature type="domain" description="Ketosynthase family 3 (KS3)" evidence="2">
    <location>
        <begin position="11"/>
        <end position="338"/>
    </location>
</feature>
<dbReference type="GO" id="GO:0006633">
    <property type="term" value="P:fatty acid biosynthetic process"/>
    <property type="evidence" value="ECO:0007669"/>
    <property type="project" value="TreeGrafter"/>
</dbReference>
<dbReference type="Pfam" id="PF00109">
    <property type="entry name" value="ketoacyl-synt"/>
    <property type="match status" value="1"/>
</dbReference>
<dbReference type="PANTHER" id="PTHR11712">
    <property type="entry name" value="POLYKETIDE SYNTHASE-RELATED"/>
    <property type="match status" value="1"/>
</dbReference>
<dbReference type="PANTHER" id="PTHR11712:SF336">
    <property type="entry name" value="3-OXOACYL-[ACYL-CARRIER-PROTEIN] SYNTHASE, MITOCHONDRIAL"/>
    <property type="match status" value="1"/>
</dbReference>